<dbReference type="STRING" id="2316362.A0A4Q2DW26"/>
<dbReference type="Proteomes" id="UP000290288">
    <property type="component" value="Unassembled WGS sequence"/>
</dbReference>
<keyword evidence="15" id="KW-0496">Mitochondrion</keyword>
<dbReference type="InterPro" id="IPR024080">
    <property type="entry name" value="Neurolysin/TOP_N"/>
</dbReference>
<dbReference type="SUPFAM" id="SSF52467">
    <property type="entry name" value="DHS-like NAD/FAD-binding domain"/>
    <property type="match status" value="1"/>
</dbReference>
<dbReference type="CDD" id="cd06455">
    <property type="entry name" value="M3A_TOP"/>
    <property type="match status" value="1"/>
</dbReference>
<sequence>MSSSTTDALHAQVDRMRLEIQSLSSEQGKEQISIGNYLLARLTQLGITHMFGVPGDFNLAFLDLVEDHPSIEWVGNCNELNSAYAADGYARVKNQGLGVVLTTFGVGELSATNGIAGAFSEMVPVLSIAGVPSTVQQKKHYLLHHTLGDGRYDAYAKAAEQFTTHQAYIKNAATAAVVIDEAINRPVYLTLPTDLVYTEISSERLQTPLSRNVPLNDPQSEEFVLDQIETRVKDAGGDVVVLVDACVIRYNIRAEVMDFLKRTGFPVYAAPMGKTAVDENWERYGGIYVGSITDPVIKENVEKAKLILSIGSLQSDFNSGNFSYNIPIRRHIELHSDHTQVQYAMYPGIGFKQLLPKLTERLEQFHSTGRQIPVAPYVAQLPSDTSEVITQRWFWPRVGSYFKPGDLIVTETGTANFGILDVPLPPKTMLVSQILWGSIGCRLVELISFWKGACLGAAIAGRELDYGRTILFVGDGSMQLTVQELSPMIRLGLKPIIFLLNNSGYVIERTIHGKHRKYNDIADWKWTQLLDVLGDRKTETKSYKVSTRDELDALFKDEVFLSNKTITLVEVTMDRLDAPRLLEAQVEVAMKTKWGLVSNGRPKTALKWAAAIAVGLAAATVRPASTVSRTGLFSAGHWHSSYWTGDIRTLTAQRRFLTNSIPRLSLFSALTSSLPKMSLTPPQPAPVWNHSAEDIVRLTKEAIEKDREVQDKVGKLDPKDCTFESVFLPLARADTEIDRVTEPLSFYLNVSPTKEIRDASNEADSLLRDFSVESSMRLDVFDAKTAAEKNIKESGQWEKLSDEDRRLIDKMVLDGTRAGLALPEEKREELKKLKKELSQTCLEFSKNFNEEKSVITFTEEELKGVPKDVISGYGKRTEGDKTVYDVTYKTPDIFPIFKFAENPTTRQLAQEGYEARLEINVPLLDKVLDLRRRIAALLGYKTWADYITEVKMIKTGDGIKKFLDDLENKLRPVGEKEKAILLEIKKKEHEELGLPYDGEFYLWDYRYYDRKYIEKTLDLDDMVVKEYFPVSVVVPTILEIYQNLLGVQFYPIEGTVWHPEVQQFAVWEKDAKDQSGFIGYCYLDLFPRENKYSHAAVWGLLSGFTNPDGSRSYPLAAMVANLAKPTGEKPALMTHDDVVTFFHEMGHVFHGLLSNTKYARFHGTSVARDFVEAPSQMLENWCWEPKVLEKMSSHYKTKEALSPELIDKIIKSRYVNVGLFYLRQLFFAKFDYKVHTDQEKEDYTNLWCNLREEVSLVKSKRFSPGQGTFGHITGGYDAGYYGYTYSLVFAADMYRTVFKADPLDPARGKLYRDKILRWGGSREELDSLKDFLGREPNSNAFLEEVFGTVPPSHL</sequence>
<evidence type="ECO:0000256" key="14">
    <source>
        <dbReference type="ARBA" id="ARBA00023052"/>
    </source>
</evidence>
<evidence type="ECO:0000256" key="10">
    <source>
        <dbReference type="ARBA" id="ARBA00022801"/>
    </source>
</evidence>
<dbReference type="GO" id="GO:0005758">
    <property type="term" value="C:mitochondrial intermembrane space"/>
    <property type="evidence" value="ECO:0007669"/>
    <property type="project" value="TreeGrafter"/>
</dbReference>
<feature type="domain" description="Thiamine pyrophosphate enzyme central" evidence="19">
    <location>
        <begin position="239"/>
        <end position="343"/>
    </location>
</feature>
<dbReference type="InterPro" id="IPR012000">
    <property type="entry name" value="Thiamin_PyroP_enz_cen_dom"/>
</dbReference>
<dbReference type="Pfam" id="PF02775">
    <property type="entry name" value="TPP_enzyme_C"/>
    <property type="match status" value="1"/>
</dbReference>
<evidence type="ECO:0000256" key="6">
    <source>
        <dbReference type="ARBA" id="ARBA00022490"/>
    </source>
</evidence>
<evidence type="ECO:0000259" key="19">
    <source>
        <dbReference type="Pfam" id="PF00205"/>
    </source>
</evidence>
<dbReference type="InterPro" id="IPR024079">
    <property type="entry name" value="MetalloPept_cat_dom_sf"/>
</dbReference>
<evidence type="ECO:0000256" key="4">
    <source>
        <dbReference type="ARBA" id="ARBA00006040"/>
    </source>
</evidence>
<evidence type="ECO:0000256" key="7">
    <source>
        <dbReference type="ARBA" id="ARBA00022670"/>
    </source>
</evidence>
<evidence type="ECO:0000256" key="15">
    <source>
        <dbReference type="ARBA" id="ARBA00023128"/>
    </source>
</evidence>
<dbReference type="Pfam" id="PF01432">
    <property type="entry name" value="Peptidase_M3"/>
    <property type="match status" value="1"/>
</dbReference>
<dbReference type="Gene3D" id="3.40.390.10">
    <property type="entry name" value="Collagenase (Catalytic Domain)"/>
    <property type="match status" value="1"/>
</dbReference>
<evidence type="ECO:0000256" key="8">
    <source>
        <dbReference type="ARBA" id="ARBA00022723"/>
    </source>
</evidence>
<keyword evidence="9" id="KW-0210">Decarboxylase</keyword>
<evidence type="ECO:0000256" key="13">
    <source>
        <dbReference type="ARBA" id="ARBA00023049"/>
    </source>
</evidence>
<evidence type="ECO:0000256" key="9">
    <source>
        <dbReference type="ARBA" id="ARBA00022793"/>
    </source>
</evidence>
<dbReference type="InterPro" id="IPR029035">
    <property type="entry name" value="DHS-like_NAD/FAD-binding_dom"/>
</dbReference>
<comment type="similarity">
    <text evidence="5">Belongs to the TPP enzyme family.</text>
</comment>
<feature type="domain" description="Peptidase M3A/M3B catalytic" evidence="20">
    <location>
        <begin position="900"/>
        <end position="1344"/>
    </location>
</feature>
<protein>
    <submittedName>
        <fullName evidence="23">Uncharacterized protein</fullName>
    </submittedName>
</protein>
<dbReference type="Gene3D" id="3.40.50.970">
    <property type="match status" value="2"/>
</dbReference>
<keyword evidence="7 18" id="KW-0645">Protease</keyword>
<keyword evidence="6" id="KW-0963">Cytoplasm</keyword>
<dbReference type="OrthoDB" id="534666at2759"/>
<evidence type="ECO:0000313" key="23">
    <source>
        <dbReference type="EMBL" id="RXW24519.1"/>
    </source>
</evidence>
<keyword evidence="12" id="KW-0460">Magnesium</keyword>
<feature type="domain" description="Thiamine pyrophosphate enzyme N-terminal TPP-binding" evidence="22">
    <location>
        <begin position="34"/>
        <end position="142"/>
    </location>
</feature>
<dbReference type="SUPFAM" id="SSF55486">
    <property type="entry name" value="Metalloproteases ('zincins'), catalytic domain"/>
    <property type="match status" value="1"/>
</dbReference>
<evidence type="ECO:0000259" key="22">
    <source>
        <dbReference type="Pfam" id="PF02776"/>
    </source>
</evidence>
<dbReference type="FunFam" id="3.40.390.10:FF:000006">
    <property type="entry name" value="Thimet oligopeptidase 1"/>
    <property type="match status" value="1"/>
</dbReference>
<organism evidence="23 24">
    <name type="scientific">Candolleomyces aberdarensis</name>
    <dbReference type="NCBI Taxonomy" id="2316362"/>
    <lineage>
        <taxon>Eukaryota</taxon>
        <taxon>Fungi</taxon>
        <taxon>Dikarya</taxon>
        <taxon>Basidiomycota</taxon>
        <taxon>Agaricomycotina</taxon>
        <taxon>Agaricomycetes</taxon>
        <taxon>Agaricomycetidae</taxon>
        <taxon>Agaricales</taxon>
        <taxon>Agaricineae</taxon>
        <taxon>Psathyrellaceae</taxon>
        <taxon>Candolleomyces</taxon>
    </lineage>
</organism>
<keyword evidence="8 18" id="KW-0479">Metal-binding</keyword>
<dbReference type="Pfam" id="PF00205">
    <property type="entry name" value="TPP_enzyme_M"/>
    <property type="match status" value="1"/>
</dbReference>
<evidence type="ECO:0000256" key="12">
    <source>
        <dbReference type="ARBA" id="ARBA00022842"/>
    </source>
</evidence>
<comment type="cofactor">
    <cofactor evidence="18">
        <name>Zn(2+)</name>
        <dbReference type="ChEBI" id="CHEBI:29105"/>
    </cofactor>
    <text evidence="18">Binds 1 zinc ion.</text>
</comment>
<evidence type="ECO:0000313" key="24">
    <source>
        <dbReference type="Proteomes" id="UP000290288"/>
    </source>
</evidence>
<dbReference type="InterPro" id="IPR047214">
    <property type="entry name" value="TPP_PDC_IPDC"/>
</dbReference>
<comment type="cofactor">
    <cofactor evidence="1">
        <name>thiamine diphosphate</name>
        <dbReference type="ChEBI" id="CHEBI:58937"/>
    </cofactor>
</comment>
<evidence type="ECO:0000256" key="16">
    <source>
        <dbReference type="ARBA" id="ARBA00023239"/>
    </source>
</evidence>
<feature type="domain" description="Thiamine pyrophosphate enzyme TPP-binding" evidence="21">
    <location>
        <begin position="453"/>
        <end position="571"/>
    </location>
</feature>
<evidence type="ECO:0000259" key="20">
    <source>
        <dbReference type="Pfam" id="PF01432"/>
    </source>
</evidence>
<dbReference type="EMBL" id="SDEE01000018">
    <property type="protein sequence ID" value="RXW24519.1"/>
    <property type="molecule type" value="Genomic_DNA"/>
</dbReference>
<keyword evidence="10 18" id="KW-0378">Hydrolase</keyword>
<dbReference type="Gene3D" id="3.40.50.1220">
    <property type="entry name" value="TPP-binding domain"/>
    <property type="match status" value="1"/>
</dbReference>
<dbReference type="InterPro" id="IPR029061">
    <property type="entry name" value="THDP-binding"/>
</dbReference>
<dbReference type="InterPro" id="IPR045090">
    <property type="entry name" value="Pept_M3A_M3B"/>
</dbReference>
<comment type="similarity">
    <text evidence="4 18">Belongs to the peptidase M3 family.</text>
</comment>
<evidence type="ECO:0000256" key="2">
    <source>
        <dbReference type="ARBA" id="ARBA00004173"/>
    </source>
</evidence>
<dbReference type="FunFam" id="3.40.50.970:FF:000024">
    <property type="entry name" value="Pyruvate decarboxylase isozyme"/>
    <property type="match status" value="1"/>
</dbReference>
<keyword evidence="11 18" id="KW-0862">Zinc</keyword>
<evidence type="ECO:0000259" key="21">
    <source>
        <dbReference type="Pfam" id="PF02775"/>
    </source>
</evidence>
<proteinExistence type="inferred from homology"/>
<gene>
    <name evidence="23" type="ORF">EST38_g1327</name>
</gene>
<dbReference type="InterPro" id="IPR024077">
    <property type="entry name" value="Neurolysin/TOP_dom2"/>
</dbReference>
<comment type="caution">
    <text evidence="23">The sequence shown here is derived from an EMBL/GenBank/DDBJ whole genome shotgun (WGS) entry which is preliminary data.</text>
</comment>
<comment type="subcellular location">
    <subcellularLocation>
        <location evidence="3">Cytoplasm</location>
    </subcellularLocation>
    <subcellularLocation>
        <location evidence="2">Mitochondrion</location>
    </subcellularLocation>
</comment>
<dbReference type="PANTHER" id="PTHR11804:SF84">
    <property type="entry name" value="SACCHAROLYSIN"/>
    <property type="match status" value="1"/>
</dbReference>
<evidence type="ECO:0000256" key="3">
    <source>
        <dbReference type="ARBA" id="ARBA00004496"/>
    </source>
</evidence>
<dbReference type="InterPro" id="IPR012001">
    <property type="entry name" value="Thiamin_PyroP_enz_TPP-bd_dom"/>
</dbReference>
<dbReference type="CDD" id="cd02005">
    <property type="entry name" value="TPP_PDC_IPDC"/>
    <property type="match status" value="1"/>
</dbReference>
<dbReference type="GO" id="GO:0006508">
    <property type="term" value="P:proteolysis"/>
    <property type="evidence" value="ECO:0007669"/>
    <property type="project" value="UniProtKB-KW"/>
</dbReference>
<dbReference type="InterPro" id="IPR011766">
    <property type="entry name" value="TPP_enzyme_TPP-bd"/>
</dbReference>
<evidence type="ECO:0000256" key="18">
    <source>
        <dbReference type="RuleBase" id="RU003435"/>
    </source>
</evidence>
<dbReference type="FunFam" id="3.40.50.970:FF:000019">
    <property type="entry name" value="Pyruvate decarboxylase isozyme"/>
    <property type="match status" value="1"/>
</dbReference>
<dbReference type="GO" id="GO:0016831">
    <property type="term" value="F:carboxy-lyase activity"/>
    <property type="evidence" value="ECO:0007669"/>
    <property type="project" value="UniProtKB-KW"/>
</dbReference>
<dbReference type="PANTHER" id="PTHR11804">
    <property type="entry name" value="PROTEASE M3 THIMET OLIGOPEPTIDASE-RELATED"/>
    <property type="match status" value="1"/>
</dbReference>
<dbReference type="GO" id="GO:0000287">
    <property type="term" value="F:magnesium ion binding"/>
    <property type="evidence" value="ECO:0007669"/>
    <property type="project" value="InterPro"/>
</dbReference>
<keyword evidence="13 18" id="KW-0482">Metalloprotease</keyword>
<dbReference type="GO" id="GO:0006518">
    <property type="term" value="P:peptide metabolic process"/>
    <property type="evidence" value="ECO:0007669"/>
    <property type="project" value="TreeGrafter"/>
</dbReference>
<dbReference type="InterPro" id="IPR001567">
    <property type="entry name" value="Pept_M3A_M3B_dom"/>
</dbReference>
<dbReference type="InterPro" id="IPR047213">
    <property type="entry name" value="TPP_PYR_PDC_IPDC-like"/>
</dbReference>
<name>A0A4Q2DW26_9AGAR</name>
<evidence type="ECO:0000256" key="1">
    <source>
        <dbReference type="ARBA" id="ARBA00001964"/>
    </source>
</evidence>
<dbReference type="FunFam" id="1.20.1050.40:FF:000001">
    <property type="entry name" value="Thimet oligopeptidase 1"/>
    <property type="match status" value="1"/>
</dbReference>
<dbReference type="Gene3D" id="1.10.1370.10">
    <property type="entry name" value="Neurolysin, domain 3"/>
    <property type="match status" value="1"/>
</dbReference>
<dbReference type="Gene3D" id="1.20.1050.40">
    <property type="entry name" value="Endopeptidase. Chain P, domain 1"/>
    <property type="match status" value="1"/>
</dbReference>
<dbReference type="CDD" id="cd07038">
    <property type="entry name" value="TPP_PYR_PDC_IPDC_like"/>
    <property type="match status" value="1"/>
</dbReference>
<evidence type="ECO:0000256" key="5">
    <source>
        <dbReference type="ARBA" id="ARBA00007812"/>
    </source>
</evidence>
<keyword evidence="16" id="KW-0456">Lyase</keyword>
<reference evidence="23 24" key="1">
    <citation type="submission" date="2019-01" db="EMBL/GenBank/DDBJ databases">
        <title>Draft genome sequence of Psathyrella aberdarensis IHI B618.</title>
        <authorList>
            <person name="Buettner E."/>
            <person name="Kellner H."/>
        </authorList>
    </citation>
    <scope>NUCLEOTIDE SEQUENCE [LARGE SCALE GENOMIC DNA]</scope>
    <source>
        <strain evidence="23 24">IHI B618</strain>
    </source>
</reference>
<keyword evidence="24" id="KW-1185">Reference proteome</keyword>
<dbReference type="Pfam" id="PF02776">
    <property type="entry name" value="TPP_enzyme_N"/>
    <property type="match status" value="1"/>
</dbReference>
<comment type="function">
    <text evidence="17">Cleaves proteins, imported into the mitochondrion, to their mature size. While most mitochondrial precursor proteins are processed to the mature form in one step by mitochondrial processing peptidase (MPP), the sequential cleavage by MIP of an octapeptide after initial processing by MPP is a required step for a subgroup of nuclear-encoded precursor proteins destined for the matrix or the inner membrane.</text>
</comment>
<evidence type="ECO:0000256" key="17">
    <source>
        <dbReference type="ARBA" id="ARBA00025208"/>
    </source>
</evidence>
<dbReference type="GO" id="GO:0004222">
    <property type="term" value="F:metalloendopeptidase activity"/>
    <property type="evidence" value="ECO:0007669"/>
    <property type="project" value="InterPro"/>
</dbReference>
<accession>A0A4Q2DW26</accession>
<evidence type="ECO:0000256" key="11">
    <source>
        <dbReference type="ARBA" id="ARBA00022833"/>
    </source>
</evidence>
<keyword evidence="14" id="KW-0786">Thiamine pyrophosphate</keyword>
<dbReference type="SUPFAM" id="SSF52518">
    <property type="entry name" value="Thiamin diphosphate-binding fold (THDP-binding)"/>
    <property type="match status" value="2"/>
</dbReference>
<dbReference type="GO" id="GO:0030976">
    <property type="term" value="F:thiamine pyrophosphate binding"/>
    <property type="evidence" value="ECO:0007669"/>
    <property type="project" value="InterPro"/>
</dbReference>